<dbReference type="PANTHER" id="PTHR46114:SF1">
    <property type="entry name" value="ZAD DOMAIN-CONTAINING PROTEIN"/>
    <property type="match status" value="1"/>
</dbReference>
<keyword evidence="3" id="KW-1185">Reference proteome</keyword>
<accession>A0A4Y2NCI9</accession>
<feature type="compositionally biased region" description="Basic and acidic residues" evidence="1">
    <location>
        <begin position="25"/>
        <end position="38"/>
    </location>
</feature>
<dbReference type="EMBL" id="BGPR01126890">
    <property type="protein sequence ID" value="GBN35867.1"/>
    <property type="molecule type" value="Genomic_DNA"/>
</dbReference>
<comment type="caution">
    <text evidence="2">The sequence shown here is derived from an EMBL/GenBank/DDBJ whole genome shotgun (WGS) entry which is preliminary data.</text>
</comment>
<gene>
    <name evidence="2" type="ORF">AVEN_145467_1</name>
</gene>
<dbReference type="OrthoDB" id="6347417at2759"/>
<protein>
    <submittedName>
        <fullName evidence="2">Uncharacterized protein</fullName>
    </submittedName>
</protein>
<organism evidence="2 3">
    <name type="scientific">Araneus ventricosus</name>
    <name type="common">Orbweaver spider</name>
    <name type="synonym">Epeira ventricosa</name>
    <dbReference type="NCBI Taxonomy" id="182803"/>
    <lineage>
        <taxon>Eukaryota</taxon>
        <taxon>Metazoa</taxon>
        <taxon>Ecdysozoa</taxon>
        <taxon>Arthropoda</taxon>
        <taxon>Chelicerata</taxon>
        <taxon>Arachnida</taxon>
        <taxon>Araneae</taxon>
        <taxon>Araneomorphae</taxon>
        <taxon>Entelegynae</taxon>
        <taxon>Araneoidea</taxon>
        <taxon>Araneidae</taxon>
        <taxon>Araneus</taxon>
    </lineage>
</organism>
<feature type="region of interest" description="Disordered" evidence="1">
    <location>
        <begin position="25"/>
        <end position="46"/>
    </location>
</feature>
<reference evidence="2 3" key="1">
    <citation type="journal article" date="2019" name="Sci. Rep.">
        <title>Orb-weaving spider Araneus ventricosus genome elucidates the spidroin gene catalogue.</title>
        <authorList>
            <person name="Kono N."/>
            <person name="Nakamura H."/>
            <person name="Ohtoshi R."/>
            <person name="Moran D.A.P."/>
            <person name="Shinohara A."/>
            <person name="Yoshida Y."/>
            <person name="Fujiwara M."/>
            <person name="Mori M."/>
            <person name="Tomita M."/>
            <person name="Arakawa K."/>
        </authorList>
    </citation>
    <scope>NUCLEOTIDE SEQUENCE [LARGE SCALE GENOMIC DNA]</scope>
</reference>
<evidence type="ECO:0000313" key="3">
    <source>
        <dbReference type="Proteomes" id="UP000499080"/>
    </source>
</evidence>
<dbReference type="Proteomes" id="UP000499080">
    <property type="component" value="Unassembled WGS sequence"/>
</dbReference>
<evidence type="ECO:0000313" key="2">
    <source>
        <dbReference type="EMBL" id="GBN35867.1"/>
    </source>
</evidence>
<name>A0A4Y2NCI9_ARAVE</name>
<sequence length="314" mass="36698">YSYSVSYLRNISSTPTFNRLVDIRSDSEDGDTLPHQDESSSDFSVEEGPQLFSQGELNHLVRDLGLSEHGTELLGSRLKNKNLLTPGTSFSWYRHQEKEFTQFFSKEGNLAFCNDVQGLMKCFDIEYDPSEWRLSIYSSKTSLKAVFLHNVNSFASLLLGHSVHLEENYNDLSMILEKVNYKEYCRDFKMLTMLLGWQTDYTKCPCFLCLWDSRARDLHWTEADWSLRETMGDKEKEAPDSFKDVVHRFSGNTKDPIYKTIVQRIWTAYEAQGWKLSLKVHFQHSHIDCFPENLGDYSEEQGARFHQDVRDRER</sequence>
<evidence type="ECO:0000256" key="1">
    <source>
        <dbReference type="SAM" id="MobiDB-lite"/>
    </source>
</evidence>
<feature type="non-terminal residue" evidence="2">
    <location>
        <position position="1"/>
    </location>
</feature>
<dbReference type="PANTHER" id="PTHR46114">
    <property type="entry name" value="APPLE DOMAIN-CONTAINING PROTEIN"/>
    <property type="match status" value="1"/>
</dbReference>
<dbReference type="AlphaFoldDB" id="A0A4Y2NCI9"/>
<proteinExistence type="predicted"/>